<dbReference type="Gene3D" id="1.20.120.1620">
    <property type="match status" value="1"/>
</dbReference>
<dbReference type="STRING" id="1560201.NG42_17840"/>
<gene>
    <name evidence="1" type="ORF">NG42_17840</name>
    <name evidence="2" type="ORF">NG43_18555</name>
</gene>
<dbReference type="Proteomes" id="UP000036851">
    <property type="component" value="Unassembled WGS sequence"/>
</dbReference>
<evidence type="ECO:0000313" key="4">
    <source>
        <dbReference type="Proteomes" id="UP000037088"/>
    </source>
</evidence>
<comment type="caution">
    <text evidence="1">The sequence shown here is derived from an EMBL/GenBank/DDBJ whole genome shotgun (WGS) entry which is preliminary data.</text>
</comment>
<proteinExistence type="predicted"/>
<accession>A0A0L7SY58</accession>
<evidence type="ECO:0008006" key="5">
    <source>
        <dbReference type="Google" id="ProtNLM"/>
    </source>
</evidence>
<organism evidence="1 4">
    <name type="scientific">Winslowiella iniecta</name>
    <dbReference type="NCBI Taxonomy" id="1560201"/>
    <lineage>
        <taxon>Bacteria</taxon>
        <taxon>Pseudomonadati</taxon>
        <taxon>Pseudomonadota</taxon>
        <taxon>Gammaproteobacteria</taxon>
        <taxon>Enterobacterales</taxon>
        <taxon>Erwiniaceae</taxon>
        <taxon>Winslowiella</taxon>
    </lineage>
</organism>
<dbReference type="EMBL" id="JRXE01000028">
    <property type="protein sequence ID" value="KOC88084.1"/>
    <property type="molecule type" value="Genomic_DNA"/>
</dbReference>
<keyword evidence="4" id="KW-1185">Reference proteome</keyword>
<evidence type="ECO:0000313" key="1">
    <source>
        <dbReference type="EMBL" id="KOC88084.1"/>
    </source>
</evidence>
<dbReference type="RefSeq" id="WP_052901614.1">
    <property type="nucleotide sequence ID" value="NZ_JRXE01000028.1"/>
</dbReference>
<dbReference type="InterPro" id="IPR038314">
    <property type="entry name" value="T6SS_sf"/>
</dbReference>
<dbReference type="Pfam" id="PF16695">
    <property type="entry name" value="Tai4"/>
    <property type="match status" value="1"/>
</dbReference>
<dbReference type="EMBL" id="JRXF01000035">
    <property type="protein sequence ID" value="KOC89667.1"/>
    <property type="molecule type" value="Genomic_DNA"/>
</dbReference>
<dbReference type="Proteomes" id="UP000037088">
    <property type="component" value="Unassembled WGS sequence"/>
</dbReference>
<dbReference type="InterPro" id="IPR032032">
    <property type="entry name" value="Tai4"/>
</dbReference>
<reference evidence="3 4" key="1">
    <citation type="journal article" date="2015" name="Int. J. Syst. Evol. Microbiol.">
        <title>Erwinia iniecta sp. nov., isolated from Russian wheat aphids (Diuraphis noxia).</title>
        <authorList>
            <person name="Campillo T."/>
            <person name="Luna E."/>
            <person name="Portier P."/>
            <person name="Fischer-Le Saux M."/>
            <person name="Lapitan N."/>
            <person name="Tisserat N.A."/>
            <person name="Leach J.E."/>
        </authorList>
    </citation>
    <scope>NUCLEOTIDE SEQUENCE [LARGE SCALE GENOMIC DNA]</scope>
    <source>
        <strain evidence="1 4">B120</strain>
        <strain evidence="2 3">B149</strain>
    </source>
</reference>
<dbReference type="AlphaFoldDB" id="A0A0L7SY58"/>
<evidence type="ECO:0000313" key="2">
    <source>
        <dbReference type="EMBL" id="KOC89667.1"/>
    </source>
</evidence>
<sequence length="122" mass="13791">MDIVIKWIIIFAFTVPLQAISVVPLSPDDFSQKSIFNNWLLNRCIGKIEPESKMMDDAFKSAAVWLEFSKLPTDAFNEGDGLVEKYLKLNFDGSVKSDYNVLKCTLLASSHEATSLFEKHDI</sequence>
<evidence type="ECO:0000313" key="3">
    <source>
        <dbReference type="Proteomes" id="UP000036851"/>
    </source>
</evidence>
<protein>
    <recommendedName>
        <fullName evidence="5">Type VI secretion protein</fullName>
    </recommendedName>
</protein>
<dbReference type="OrthoDB" id="6566141at2"/>
<name>A0A0L7SY58_9GAMM</name>
<dbReference type="PATRIC" id="fig|1560201.3.peg.3777"/>